<reference evidence="1" key="1">
    <citation type="submission" date="2020-11" db="EMBL/GenBank/DDBJ databases">
        <authorList>
            <person name="Konstantinou D."/>
            <person name="Gkelis S."/>
            <person name="Popin R."/>
            <person name="Fewer D."/>
            <person name="Sivonen K."/>
        </authorList>
    </citation>
    <scope>NUCLEOTIDE SEQUENCE</scope>
    <source>
        <strain evidence="1">TAU-MAC 1115</strain>
    </source>
</reference>
<comment type="caution">
    <text evidence="1">The sequence shown here is derived from an EMBL/GenBank/DDBJ whole genome shotgun (WGS) entry which is preliminary data.</text>
</comment>
<dbReference type="Proteomes" id="UP000717364">
    <property type="component" value="Unassembled WGS sequence"/>
</dbReference>
<accession>A0A947DE16</accession>
<proteinExistence type="predicted"/>
<organism evidence="1 2">
    <name type="scientific">Leptothoe spongobia TAU-MAC 1115</name>
    <dbReference type="NCBI Taxonomy" id="1967444"/>
    <lineage>
        <taxon>Bacteria</taxon>
        <taxon>Bacillati</taxon>
        <taxon>Cyanobacteriota</taxon>
        <taxon>Cyanophyceae</taxon>
        <taxon>Nodosilineales</taxon>
        <taxon>Cymatolegaceae</taxon>
        <taxon>Leptothoe</taxon>
        <taxon>Leptothoe spongobia</taxon>
    </lineage>
</organism>
<dbReference type="RefSeq" id="WP_215608400.1">
    <property type="nucleotide sequence ID" value="NZ_JADOES010000011.1"/>
</dbReference>
<sequence length="180" mass="21305">MYQPKIGKLHSDGKPVYQSLCPGKKFKLDEWWVYEDHHGQLWVIPPGFVYDLASIPSWMAGSLQWGVWNVGAVPHDWAYEYGYLLRVHQGRLEQVFVTKRETDDLFADIMFSVGRRIQAVRFWRMGLIYWAVRLLGRGVWLRGRRASQPVLPSLWELQRAYDRVKDRVDEGQRRRHLHVA</sequence>
<evidence type="ECO:0000313" key="1">
    <source>
        <dbReference type="EMBL" id="MBT9315323.1"/>
    </source>
</evidence>
<dbReference type="Pfam" id="PF07087">
    <property type="entry name" value="DUF1353"/>
    <property type="match status" value="1"/>
</dbReference>
<dbReference type="AlphaFoldDB" id="A0A947DE16"/>
<dbReference type="EMBL" id="JADOES010000011">
    <property type="protein sequence ID" value="MBT9315323.1"/>
    <property type="molecule type" value="Genomic_DNA"/>
</dbReference>
<evidence type="ECO:0000313" key="2">
    <source>
        <dbReference type="Proteomes" id="UP000717364"/>
    </source>
</evidence>
<dbReference type="InterPro" id="IPR010767">
    <property type="entry name" value="Phage_CGC-2007_Cje0229"/>
</dbReference>
<name>A0A947DE16_9CYAN</name>
<reference evidence="1" key="2">
    <citation type="journal article" date="2021" name="Mar. Drugs">
        <title>Genome Reduction and Secondary Metabolism of the Marine Sponge-Associated Cyanobacterium Leptothoe.</title>
        <authorList>
            <person name="Konstantinou D."/>
            <person name="Popin R.V."/>
            <person name="Fewer D.P."/>
            <person name="Sivonen K."/>
            <person name="Gkelis S."/>
        </authorList>
    </citation>
    <scope>NUCLEOTIDE SEQUENCE</scope>
    <source>
        <strain evidence="1">TAU-MAC 1115</strain>
    </source>
</reference>
<protein>
    <submittedName>
        <fullName evidence="1">DUF1353 domain-containing protein</fullName>
    </submittedName>
</protein>
<gene>
    <name evidence="1" type="ORF">IXB50_07785</name>
</gene>
<keyword evidence="2" id="KW-1185">Reference proteome</keyword>